<sequence>MSLPVHAQNLSVQKVKAADITYVLNNIRSTHKTETANFIVNVYAVANKSGSAKQSGSDEVTDHLYIAISSFDENPQQLLFVIKDVYGPSAIKMTKQSEQVIELSFFYKEKGIKKKFIASVQQDGVVKK</sequence>
<proteinExistence type="predicted"/>
<gene>
    <name evidence="1" type="ORF">KACHI17_18840</name>
</gene>
<name>A0AAT9GJW6_9BACT</name>
<organism evidence="1">
    <name type="scientific">Sediminibacterium sp. KACHI17</name>
    <dbReference type="NCBI Taxonomy" id="1751071"/>
    <lineage>
        <taxon>Bacteria</taxon>
        <taxon>Pseudomonadati</taxon>
        <taxon>Bacteroidota</taxon>
        <taxon>Chitinophagia</taxon>
        <taxon>Chitinophagales</taxon>
        <taxon>Chitinophagaceae</taxon>
        <taxon>Sediminibacterium</taxon>
    </lineage>
</organism>
<accession>A0AAT9GJW6</accession>
<protein>
    <submittedName>
        <fullName evidence="1">Uncharacterized protein</fullName>
    </submittedName>
</protein>
<dbReference type="EMBL" id="AP029612">
    <property type="protein sequence ID" value="BFG71003.1"/>
    <property type="molecule type" value="Genomic_DNA"/>
</dbReference>
<reference evidence="1" key="1">
    <citation type="submission" date="2024-02" db="EMBL/GenBank/DDBJ databases">
        <title>Sediminibacterium planktonica sp. nov. and Sediminibacterium longus sp. nov., isolated from surface lake and river water.</title>
        <authorList>
            <person name="Watanabe K."/>
            <person name="Takemine S."/>
            <person name="Ishii Y."/>
            <person name="Ogata Y."/>
            <person name="Shindo C."/>
            <person name="Suda W."/>
        </authorList>
    </citation>
    <scope>NUCLEOTIDE SEQUENCE</scope>
    <source>
        <strain evidence="1">KACHI17</strain>
    </source>
</reference>
<evidence type="ECO:0000313" key="1">
    <source>
        <dbReference type="EMBL" id="BFG71003.1"/>
    </source>
</evidence>
<dbReference type="AlphaFoldDB" id="A0AAT9GJW6"/>